<dbReference type="PANTHER" id="PTHR46211:SF14">
    <property type="entry name" value="GLYCEROPHOSPHODIESTER PHOSPHODIESTERASE"/>
    <property type="match status" value="1"/>
</dbReference>
<dbReference type="Proteomes" id="UP000187035">
    <property type="component" value="Unassembled WGS sequence"/>
</dbReference>
<evidence type="ECO:0000256" key="1">
    <source>
        <dbReference type="SAM" id="MobiDB-lite"/>
    </source>
</evidence>
<dbReference type="Pfam" id="PF03009">
    <property type="entry name" value="GDPD"/>
    <property type="match status" value="1"/>
</dbReference>
<reference evidence="3 4" key="1">
    <citation type="submission" date="2016-12" db="EMBL/GenBank/DDBJ databases">
        <title>Genomic comparison of strains in the 'Actinomyces naeslundii' group.</title>
        <authorList>
            <person name="Mughal S.R."/>
            <person name="Do T."/>
            <person name="Gilbert S.C."/>
            <person name="Witherden E.A."/>
            <person name="Didelot X."/>
            <person name="Beighton D."/>
        </authorList>
    </citation>
    <scope>NUCLEOTIDE SEQUENCE [LARGE SCALE GENOMIC DNA]</scope>
    <source>
        <strain evidence="3 4">NCTC 10301</strain>
    </source>
</reference>
<dbReference type="CDD" id="cd08561">
    <property type="entry name" value="GDPD_cytoplasmic_ScUgpQ2_like"/>
    <property type="match status" value="1"/>
</dbReference>
<evidence type="ECO:0000259" key="2">
    <source>
        <dbReference type="PROSITE" id="PS51704"/>
    </source>
</evidence>
<protein>
    <submittedName>
        <fullName evidence="3">Glycerophosphodiester phosphodiesterase</fullName>
    </submittedName>
</protein>
<dbReference type="GO" id="GO:0006629">
    <property type="term" value="P:lipid metabolic process"/>
    <property type="evidence" value="ECO:0007669"/>
    <property type="project" value="InterPro"/>
</dbReference>
<gene>
    <name evidence="3" type="ORF">BKH33_11210</name>
</gene>
<dbReference type="InterPro" id="IPR017946">
    <property type="entry name" value="PLC-like_Pdiesterase_TIM-brl"/>
</dbReference>
<dbReference type="GO" id="GO:0008081">
    <property type="term" value="F:phosphoric diester hydrolase activity"/>
    <property type="evidence" value="ECO:0007669"/>
    <property type="project" value="InterPro"/>
</dbReference>
<feature type="region of interest" description="Disordered" evidence="1">
    <location>
        <begin position="1"/>
        <end position="22"/>
    </location>
</feature>
<evidence type="ECO:0000313" key="4">
    <source>
        <dbReference type="Proteomes" id="UP000187035"/>
    </source>
</evidence>
<dbReference type="RefSeq" id="WP_003785716.1">
    <property type="nucleotide sequence ID" value="NZ_CAURHQ010000059.1"/>
</dbReference>
<dbReference type="PANTHER" id="PTHR46211">
    <property type="entry name" value="GLYCEROPHOSPHORYL DIESTER PHOSPHODIESTERASE"/>
    <property type="match status" value="1"/>
</dbReference>
<dbReference type="Gene3D" id="3.20.20.190">
    <property type="entry name" value="Phosphatidylinositol (PI) phosphodiesterase"/>
    <property type="match status" value="1"/>
</dbReference>
<dbReference type="EMBL" id="MSRR01000027">
    <property type="protein sequence ID" value="OMG33250.1"/>
    <property type="molecule type" value="Genomic_DNA"/>
</dbReference>
<evidence type="ECO:0000313" key="3">
    <source>
        <dbReference type="EMBL" id="OMG33250.1"/>
    </source>
</evidence>
<comment type="caution">
    <text evidence="3">The sequence shown here is derived from an EMBL/GenBank/DDBJ whole genome shotgun (WGS) entry which is preliminary data.</text>
</comment>
<organism evidence="3 4">
    <name type="scientific">Actinomyces naeslundii</name>
    <dbReference type="NCBI Taxonomy" id="1655"/>
    <lineage>
        <taxon>Bacteria</taxon>
        <taxon>Bacillati</taxon>
        <taxon>Actinomycetota</taxon>
        <taxon>Actinomycetes</taxon>
        <taxon>Actinomycetales</taxon>
        <taxon>Actinomycetaceae</taxon>
        <taxon>Actinomyces</taxon>
    </lineage>
</organism>
<dbReference type="GeneID" id="64255442"/>
<name>A0A854D6D5_ACTNA</name>
<accession>A0A854D6D5</accession>
<feature type="domain" description="GP-PDE" evidence="2">
    <location>
        <begin position="12"/>
        <end position="251"/>
    </location>
</feature>
<dbReference type="SUPFAM" id="SSF51695">
    <property type="entry name" value="PLC-like phosphodiesterases"/>
    <property type="match status" value="1"/>
</dbReference>
<dbReference type="PROSITE" id="PS51704">
    <property type="entry name" value="GP_PDE"/>
    <property type="match status" value="1"/>
</dbReference>
<sequence length="252" mass="27813">MPPAASRTRRRPAVIAHRGGGSEVPENTWSAVEHVAALGLEWMETDLRLTADGIVVLSHDEDLRRTADDPRAVGEVMWAELADLDSGDGRGFVRLDDALYAHPTMKFNIDLKDSNVVQAALQTVRDANALERVRFASFSARRLAVLRRQEPRAMTSLGVSDVLGLMLRSEAAVPLPQTRWGWTRGRVDAVQVPESYHGVPVVTRRFVASAHAADLEVHVWTVDEPERMRQLADLNVDAIMTDVPTLALQTLG</sequence>
<dbReference type="AlphaFoldDB" id="A0A854D6D5"/>
<proteinExistence type="predicted"/>
<dbReference type="InterPro" id="IPR030395">
    <property type="entry name" value="GP_PDE_dom"/>
</dbReference>